<reference evidence="11 12" key="1">
    <citation type="submission" date="2023-07" db="EMBL/GenBank/DDBJ databases">
        <title>Sorghum-associated microbial communities from plants grown in Nebraska, USA.</title>
        <authorList>
            <person name="Schachtman D."/>
        </authorList>
    </citation>
    <scope>NUCLEOTIDE SEQUENCE [LARGE SCALE GENOMIC DNA]</scope>
    <source>
        <strain evidence="11 12">BE167</strain>
    </source>
</reference>
<keyword evidence="10" id="KW-0813">Transport</keyword>
<evidence type="ECO:0000256" key="3">
    <source>
        <dbReference type="ARBA" id="ARBA00022692"/>
    </source>
</evidence>
<evidence type="ECO:0000313" key="12">
    <source>
        <dbReference type="Proteomes" id="UP001252243"/>
    </source>
</evidence>
<comment type="catalytic activity">
    <reaction evidence="8">
        <text>fluoride(in) = fluoride(out)</text>
        <dbReference type="Rhea" id="RHEA:76159"/>
        <dbReference type="ChEBI" id="CHEBI:17051"/>
    </reaction>
    <physiologicalReaction direction="left-to-right" evidence="8">
        <dbReference type="Rhea" id="RHEA:76160"/>
    </physiologicalReaction>
</comment>
<evidence type="ECO:0000256" key="9">
    <source>
        <dbReference type="ARBA" id="ARBA00049940"/>
    </source>
</evidence>
<comment type="activity regulation">
    <text evidence="10">Na(+) is not transported, but it plays an essential structural role and its presence is essential for fluoride channel function.</text>
</comment>
<evidence type="ECO:0000256" key="7">
    <source>
        <dbReference type="ARBA" id="ARBA00035120"/>
    </source>
</evidence>
<feature type="binding site" evidence="10">
    <location>
        <position position="95"/>
    </location>
    <ligand>
        <name>Na(+)</name>
        <dbReference type="ChEBI" id="CHEBI:29101"/>
        <note>structural</note>
    </ligand>
</feature>
<evidence type="ECO:0000313" key="11">
    <source>
        <dbReference type="EMBL" id="MDR7083029.1"/>
    </source>
</evidence>
<keyword evidence="3 10" id="KW-0812">Transmembrane</keyword>
<sequence length="152" mass="15250">MKRAAKAPPPAAVAARPGLPGLRAWAAVAVGGLIGTELRYGAGVVFPEIPGTVPWTTLVINVLGSFVLAALTTVWIARPKTAFWLRAGLGPGLLGSFTTFSAVVFTIDQQLRGGFPAVGLAYLGLSLVLGLGAAAAGWKAGKAVADLSGGAS</sequence>
<keyword evidence="10" id="KW-0479">Metal-binding</keyword>
<name>A0ABU1UCW7_9MICC</name>
<keyword evidence="10" id="KW-0915">Sodium</keyword>
<comment type="subcellular location">
    <subcellularLocation>
        <location evidence="1 10">Cell membrane</location>
        <topology evidence="1 10">Multi-pass membrane protein</topology>
    </subcellularLocation>
</comment>
<keyword evidence="12" id="KW-1185">Reference proteome</keyword>
<organism evidence="11 12">
    <name type="scientific">Arthrobacter ginsengisoli</name>
    <dbReference type="NCBI Taxonomy" id="1356565"/>
    <lineage>
        <taxon>Bacteria</taxon>
        <taxon>Bacillati</taxon>
        <taxon>Actinomycetota</taxon>
        <taxon>Actinomycetes</taxon>
        <taxon>Micrococcales</taxon>
        <taxon>Micrococcaceae</taxon>
        <taxon>Arthrobacter</taxon>
    </lineage>
</organism>
<dbReference type="HAMAP" id="MF_00454">
    <property type="entry name" value="FluC"/>
    <property type="match status" value="1"/>
</dbReference>
<keyword evidence="6 10" id="KW-0407">Ion channel</keyword>
<dbReference type="EMBL" id="JAVDVQ010000008">
    <property type="protein sequence ID" value="MDR7083029.1"/>
    <property type="molecule type" value="Genomic_DNA"/>
</dbReference>
<keyword evidence="2 10" id="KW-1003">Cell membrane</keyword>
<evidence type="ECO:0000256" key="1">
    <source>
        <dbReference type="ARBA" id="ARBA00004651"/>
    </source>
</evidence>
<evidence type="ECO:0000256" key="6">
    <source>
        <dbReference type="ARBA" id="ARBA00023303"/>
    </source>
</evidence>
<evidence type="ECO:0000256" key="8">
    <source>
        <dbReference type="ARBA" id="ARBA00035585"/>
    </source>
</evidence>
<gene>
    <name evidence="10" type="primary">fluC</name>
    <name evidence="10" type="synonym">crcB</name>
    <name evidence="11" type="ORF">J2X01_002319</name>
</gene>
<keyword evidence="10" id="KW-0406">Ion transport</keyword>
<feature type="transmembrane region" description="Helical" evidence="10">
    <location>
        <begin position="55"/>
        <end position="76"/>
    </location>
</feature>
<feature type="binding site" evidence="10">
    <location>
        <position position="98"/>
    </location>
    <ligand>
        <name>Na(+)</name>
        <dbReference type="ChEBI" id="CHEBI:29101"/>
        <note>structural</note>
    </ligand>
</feature>
<dbReference type="Proteomes" id="UP001252243">
    <property type="component" value="Unassembled WGS sequence"/>
</dbReference>
<accession>A0ABU1UCW7</accession>
<feature type="transmembrane region" description="Helical" evidence="10">
    <location>
        <begin position="83"/>
        <end position="107"/>
    </location>
</feature>
<dbReference type="PANTHER" id="PTHR28259:SF1">
    <property type="entry name" value="FLUORIDE EXPORT PROTEIN 1-RELATED"/>
    <property type="match status" value="1"/>
</dbReference>
<proteinExistence type="inferred from homology"/>
<dbReference type="PANTHER" id="PTHR28259">
    <property type="entry name" value="FLUORIDE EXPORT PROTEIN 1-RELATED"/>
    <property type="match status" value="1"/>
</dbReference>
<comment type="similarity">
    <text evidence="7 10">Belongs to the fluoride channel Fluc/FEX (TC 1.A.43) family.</text>
</comment>
<evidence type="ECO:0000256" key="2">
    <source>
        <dbReference type="ARBA" id="ARBA00022475"/>
    </source>
</evidence>
<comment type="caution">
    <text evidence="11">The sequence shown here is derived from an EMBL/GenBank/DDBJ whole genome shotgun (WGS) entry which is preliminary data.</text>
</comment>
<keyword evidence="5 10" id="KW-0472">Membrane</keyword>
<dbReference type="RefSeq" id="WP_310057064.1">
    <property type="nucleotide sequence ID" value="NZ_JAVDVQ010000008.1"/>
</dbReference>
<evidence type="ECO:0000256" key="10">
    <source>
        <dbReference type="HAMAP-Rule" id="MF_00454"/>
    </source>
</evidence>
<protein>
    <recommendedName>
        <fullName evidence="10">Fluoride-specific ion channel FluC</fullName>
    </recommendedName>
</protein>
<keyword evidence="4 10" id="KW-1133">Transmembrane helix</keyword>
<dbReference type="Pfam" id="PF02537">
    <property type="entry name" value="CRCB"/>
    <property type="match status" value="1"/>
</dbReference>
<comment type="function">
    <text evidence="9 10">Fluoride-specific ion channel. Important for reducing fluoride concentration in the cell, thus reducing its toxicity.</text>
</comment>
<evidence type="ECO:0000256" key="4">
    <source>
        <dbReference type="ARBA" id="ARBA00022989"/>
    </source>
</evidence>
<evidence type="ECO:0000256" key="5">
    <source>
        <dbReference type="ARBA" id="ARBA00023136"/>
    </source>
</evidence>
<dbReference type="InterPro" id="IPR003691">
    <property type="entry name" value="FluC"/>
</dbReference>
<feature type="transmembrane region" description="Helical" evidence="10">
    <location>
        <begin position="119"/>
        <end position="138"/>
    </location>
</feature>